<dbReference type="InterPro" id="IPR050086">
    <property type="entry name" value="MetN_ABC_transporter-like"/>
</dbReference>
<protein>
    <submittedName>
        <fullName evidence="9">Phosphonate ABC transporter ATP-binding protein</fullName>
    </submittedName>
</protein>
<dbReference type="InterPro" id="IPR012693">
    <property type="entry name" value="ABC_transpr_PhnC"/>
</dbReference>
<evidence type="ECO:0000256" key="5">
    <source>
        <dbReference type="ARBA" id="ARBA00022885"/>
    </source>
</evidence>
<dbReference type="PATRIC" id="fig|1423815.3.peg.540"/>
<dbReference type="Proteomes" id="UP000051647">
    <property type="component" value="Unassembled WGS sequence"/>
</dbReference>
<dbReference type="GO" id="GO:0016020">
    <property type="term" value="C:membrane"/>
    <property type="evidence" value="ECO:0007669"/>
    <property type="project" value="InterPro"/>
</dbReference>
<dbReference type="CDD" id="cd03256">
    <property type="entry name" value="ABC_PhnC_transporter"/>
    <property type="match status" value="1"/>
</dbReference>
<dbReference type="GO" id="GO:0016887">
    <property type="term" value="F:ATP hydrolysis activity"/>
    <property type="evidence" value="ECO:0007669"/>
    <property type="project" value="InterPro"/>
</dbReference>
<evidence type="ECO:0000256" key="3">
    <source>
        <dbReference type="ARBA" id="ARBA00022741"/>
    </source>
</evidence>
<organism evidence="9 10">
    <name type="scientific">Companilactobacillus versmoldensis DSM 14857 = KCTC 3814</name>
    <dbReference type="NCBI Taxonomy" id="1423815"/>
    <lineage>
        <taxon>Bacteria</taxon>
        <taxon>Bacillati</taxon>
        <taxon>Bacillota</taxon>
        <taxon>Bacilli</taxon>
        <taxon>Lactobacillales</taxon>
        <taxon>Lactobacillaceae</taxon>
        <taxon>Companilactobacillus</taxon>
    </lineage>
</organism>
<dbReference type="AlphaFoldDB" id="A0A0R1SKJ2"/>
<keyword evidence="3" id="KW-0547">Nucleotide-binding</keyword>
<dbReference type="PROSITE" id="PS00211">
    <property type="entry name" value="ABC_TRANSPORTER_1"/>
    <property type="match status" value="1"/>
</dbReference>
<sequence>MLEVKHLAKSYQKDKPALTDINFKIDPGNFVAIIGPSGAGKTTILRSLNQLIKDDAGEILLDGEDIRSANKSELRKLRRQIGMIFQNYNLVERLTVLENVLHGRLGYKSTLAGVMGRYTEDEKREALDLLDKVGLSEFALQRCSELSGGQKQRVGIARALIQHPKVILCDEPIASLDLASSQVVMKMLKDLIQELNIICIANLHQIDLAKEHADQIIGIRHGKMVFNDVADKLDQAAITELYGTAVEEKEPA</sequence>
<dbReference type="SUPFAM" id="SSF52540">
    <property type="entry name" value="P-loop containing nucleoside triphosphate hydrolases"/>
    <property type="match status" value="1"/>
</dbReference>
<keyword evidence="4 9" id="KW-0067">ATP-binding</keyword>
<evidence type="ECO:0000256" key="6">
    <source>
        <dbReference type="ARBA" id="ARBA00022967"/>
    </source>
</evidence>
<keyword evidence="5" id="KW-0918">Phosphonate transport</keyword>
<proteinExistence type="predicted"/>
<evidence type="ECO:0000256" key="1">
    <source>
        <dbReference type="ARBA" id="ARBA00022448"/>
    </source>
</evidence>
<dbReference type="InterPro" id="IPR003593">
    <property type="entry name" value="AAA+_ATPase"/>
</dbReference>
<accession>A0A0R1SKJ2</accession>
<dbReference type="eggNOG" id="COG3638">
    <property type="taxonomic scope" value="Bacteria"/>
</dbReference>
<name>A0A0R1SKJ2_9LACO</name>
<gene>
    <name evidence="9" type="ORF">FC27_GL000532</name>
</gene>
<reference evidence="9 10" key="1">
    <citation type="journal article" date="2015" name="Genome Announc.">
        <title>Expanding the biotechnology potential of lactobacilli through comparative genomics of 213 strains and associated genera.</title>
        <authorList>
            <person name="Sun Z."/>
            <person name="Harris H.M."/>
            <person name="McCann A."/>
            <person name="Guo C."/>
            <person name="Argimon S."/>
            <person name="Zhang W."/>
            <person name="Yang X."/>
            <person name="Jeffery I.B."/>
            <person name="Cooney J.C."/>
            <person name="Kagawa T.F."/>
            <person name="Liu W."/>
            <person name="Song Y."/>
            <person name="Salvetti E."/>
            <person name="Wrobel A."/>
            <person name="Rasinkangas P."/>
            <person name="Parkhill J."/>
            <person name="Rea M.C."/>
            <person name="O'Sullivan O."/>
            <person name="Ritari J."/>
            <person name="Douillard F.P."/>
            <person name="Paul Ross R."/>
            <person name="Yang R."/>
            <person name="Briner A.E."/>
            <person name="Felis G.E."/>
            <person name="de Vos W.M."/>
            <person name="Barrangou R."/>
            <person name="Klaenhammer T.R."/>
            <person name="Caufield P.W."/>
            <person name="Cui Y."/>
            <person name="Zhang H."/>
            <person name="O'Toole P.W."/>
        </authorList>
    </citation>
    <scope>NUCLEOTIDE SEQUENCE [LARGE SCALE GENOMIC DNA]</scope>
    <source>
        <strain evidence="9 10">DSM 14857</strain>
    </source>
</reference>
<comment type="caution">
    <text evidence="9">The sequence shown here is derived from an EMBL/GenBank/DDBJ whole genome shotgun (WGS) entry which is preliminary data.</text>
</comment>
<dbReference type="GO" id="GO:0005524">
    <property type="term" value="F:ATP binding"/>
    <property type="evidence" value="ECO:0007669"/>
    <property type="project" value="UniProtKB-KW"/>
</dbReference>
<feature type="domain" description="ABC transporter" evidence="8">
    <location>
        <begin position="2"/>
        <end position="246"/>
    </location>
</feature>
<evidence type="ECO:0000256" key="2">
    <source>
        <dbReference type="ARBA" id="ARBA00022475"/>
    </source>
</evidence>
<dbReference type="STRING" id="1423815.FC27_GL000532"/>
<dbReference type="PROSITE" id="PS50893">
    <property type="entry name" value="ABC_TRANSPORTER_2"/>
    <property type="match status" value="1"/>
</dbReference>
<keyword evidence="2" id="KW-1003">Cell membrane</keyword>
<dbReference type="NCBIfam" id="TIGR02315">
    <property type="entry name" value="ABC_phnC"/>
    <property type="match status" value="1"/>
</dbReference>
<evidence type="ECO:0000313" key="9">
    <source>
        <dbReference type="EMBL" id="KRL66392.1"/>
    </source>
</evidence>
<dbReference type="InterPro" id="IPR003439">
    <property type="entry name" value="ABC_transporter-like_ATP-bd"/>
</dbReference>
<keyword evidence="10" id="KW-1185">Reference proteome</keyword>
<dbReference type="GO" id="GO:0015416">
    <property type="term" value="F:ABC-type phosphonate transporter activity"/>
    <property type="evidence" value="ECO:0007669"/>
    <property type="project" value="InterPro"/>
</dbReference>
<dbReference type="InterPro" id="IPR017871">
    <property type="entry name" value="ABC_transporter-like_CS"/>
</dbReference>
<dbReference type="Pfam" id="PF00005">
    <property type="entry name" value="ABC_tran"/>
    <property type="match status" value="1"/>
</dbReference>
<dbReference type="Gene3D" id="3.40.50.300">
    <property type="entry name" value="P-loop containing nucleotide triphosphate hydrolases"/>
    <property type="match status" value="1"/>
</dbReference>
<keyword evidence="1" id="KW-0813">Transport</keyword>
<evidence type="ECO:0000259" key="8">
    <source>
        <dbReference type="PROSITE" id="PS50893"/>
    </source>
</evidence>
<keyword evidence="6" id="KW-1278">Translocase</keyword>
<dbReference type="OrthoDB" id="9802264at2"/>
<dbReference type="PANTHER" id="PTHR43166">
    <property type="entry name" value="AMINO ACID IMPORT ATP-BINDING PROTEIN"/>
    <property type="match status" value="1"/>
</dbReference>
<evidence type="ECO:0000256" key="7">
    <source>
        <dbReference type="ARBA" id="ARBA00023136"/>
    </source>
</evidence>
<dbReference type="EMBL" id="AZFA01000014">
    <property type="protein sequence ID" value="KRL66392.1"/>
    <property type="molecule type" value="Genomic_DNA"/>
</dbReference>
<keyword evidence="7" id="KW-0472">Membrane</keyword>
<dbReference type="InterPro" id="IPR027417">
    <property type="entry name" value="P-loop_NTPase"/>
</dbReference>
<dbReference type="RefSeq" id="WP_010624888.1">
    <property type="nucleotide sequence ID" value="NZ_AZFA01000014.1"/>
</dbReference>
<dbReference type="SMART" id="SM00382">
    <property type="entry name" value="AAA"/>
    <property type="match status" value="1"/>
</dbReference>
<dbReference type="PANTHER" id="PTHR43166:SF6">
    <property type="entry name" value="PHOSPHONATES IMPORT ATP-BINDING PROTEIN PHNC"/>
    <property type="match status" value="1"/>
</dbReference>
<evidence type="ECO:0000256" key="4">
    <source>
        <dbReference type="ARBA" id="ARBA00022840"/>
    </source>
</evidence>
<evidence type="ECO:0000313" key="10">
    <source>
        <dbReference type="Proteomes" id="UP000051647"/>
    </source>
</evidence>